<keyword evidence="5 6" id="KW-0067">ATP-binding</keyword>
<keyword evidence="8" id="KW-1133">Transmembrane helix</keyword>
<dbReference type="Pfam" id="PF07714">
    <property type="entry name" value="PK_Tyr_Ser-Thr"/>
    <property type="match status" value="1"/>
</dbReference>
<keyword evidence="4" id="KW-0418">Kinase</keyword>
<dbReference type="EMBL" id="WHWC01000003">
    <property type="protein sequence ID" value="KAG8386789.1"/>
    <property type="molecule type" value="Genomic_DNA"/>
</dbReference>
<dbReference type="AlphaFoldDB" id="A0AAV6XVT6"/>
<dbReference type="GO" id="GO:0004674">
    <property type="term" value="F:protein serine/threonine kinase activity"/>
    <property type="evidence" value="ECO:0007669"/>
    <property type="project" value="UniProtKB-KW"/>
</dbReference>
<dbReference type="FunFam" id="1.10.510.10:FF:000051">
    <property type="entry name" value="Receptor-like serine/threonine-protein kinase ALE2"/>
    <property type="match status" value="1"/>
</dbReference>
<accession>A0AAV6XVT6</accession>
<keyword evidence="1 7" id="KW-0723">Serine/threonine-protein kinase</keyword>
<comment type="caution">
    <text evidence="10">The sequence shown here is derived from an EMBL/GenBank/DDBJ whole genome shotgun (WGS) entry which is preliminary data.</text>
</comment>
<dbReference type="InterPro" id="IPR001245">
    <property type="entry name" value="Ser-Thr/Tyr_kinase_cat_dom"/>
</dbReference>
<gene>
    <name evidence="10" type="ORF">BUALT_Bualt03G0185400</name>
</gene>
<organism evidence="10 11">
    <name type="scientific">Buddleja alternifolia</name>
    <dbReference type="NCBI Taxonomy" id="168488"/>
    <lineage>
        <taxon>Eukaryota</taxon>
        <taxon>Viridiplantae</taxon>
        <taxon>Streptophyta</taxon>
        <taxon>Embryophyta</taxon>
        <taxon>Tracheophyta</taxon>
        <taxon>Spermatophyta</taxon>
        <taxon>Magnoliopsida</taxon>
        <taxon>eudicotyledons</taxon>
        <taxon>Gunneridae</taxon>
        <taxon>Pentapetalae</taxon>
        <taxon>asterids</taxon>
        <taxon>lamiids</taxon>
        <taxon>Lamiales</taxon>
        <taxon>Scrophulariaceae</taxon>
        <taxon>Buddlejeae</taxon>
        <taxon>Buddleja</taxon>
    </lineage>
</organism>
<evidence type="ECO:0000313" key="10">
    <source>
        <dbReference type="EMBL" id="KAG8386789.1"/>
    </source>
</evidence>
<dbReference type="PANTHER" id="PTHR47989:SF15">
    <property type="entry name" value="SERINE_THREONINE-PROTEIN KINASE PBL7 ISOFORM X1-RELATED"/>
    <property type="match status" value="1"/>
</dbReference>
<dbReference type="CDD" id="cd14066">
    <property type="entry name" value="STKc_IRAK"/>
    <property type="match status" value="1"/>
</dbReference>
<evidence type="ECO:0000256" key="5">
    <source>
        <dbReference type="ARBA" id="ARBA00022840"/>
    </source>
</evidence>
<proteinExistence type="inferred from homology"/>
<keyword evidence="11" id="KW-1185">Reference proteome</keyword>
<evidence type="ECO:0000256" key="4">
    <source>
        <dbReference type="ARBA" id="ARBA00022777"/>
    </source>
</evidence>
<keyword evidence="3 6" id="KW-0547">Nucleotide-binding</keyword>
<dbReference type="Proteomes" id="UP000826271">
    <property type="component" value="Unassembled WGS sequence"/>
</dbReference>
<evidence type="ECO:0000256" key="8">
    <source>
        <dbReference type="SAM" id="Phobius"/>
    </source>
</evidence>
<dbReference type="InterPro" id="IPR000719">
    <property type="entry name" value="Prot_kinase_dom"/>
</dbReference>
<evidence type="ECO:0000256" key="6">
    <source>
        <dbReference type="PROSITE-ProRule" id="PRU10141"/>
    </source>
</evidence>
<dbReference type="InterPro" id="IPR008271">
    <property type="entry name" value="Ser/Thr_kinase_AS"/>
</dbReference>
<name>A0AAV6XVT6_9LAMI</name>
<dbReference type="PROSITE" id="PS00107">
    <property type="entry name" value="PROTEIN_KINASE_ATP"/>
    <property type="match status" value="1"/>
</dbReference>
<protein>
    <recommendedName>
        <fullName evidence="9">Protein kinase domain-containing protein</fullName>
    </recommendedName>
</protein>
<dbReference type="InterPro" id="IPR017441">
    <property type="entry name" value="Protein_kinase_ATP_BS"/>
</dbReference>
<dbReference type="FunFam" id="3.30.200.20:FF:000376">
    <property type="entry name" value="Serine/threonine-protein kinase PBS1"/>
    <property type="match status" value="1"/>
</dbReference>
<dbReference type="Gene3D" id="1.10.510.10">
    <property type="entry name" value="Transferase(Phosphotransferase) domain 1"/>
    <property type="match status" value="1"/>
</dbReference>
<feature type="transmembrane region" description="Helical" evidence="8">
    <location>
        <begin position="22"/>
        <end position="48"/>
    </location>
</feature>
<evidence type="ECO:0000313" key="11">
    <source>
        <dbReference type="Proteomes" id="UP000826271"/>
    </source>
</evidence>
<dbReference type="PANTHER" id="PTHR47989">
    <property type="entry name" value="OS01G0750732 PROTEIN"/>
    <property type="match status" value="1"/>
</dbReference>
<evidence type="ECO:0000256" key="1">
    <source>
        <dbReference type="ARBA" id="ARBA00022527"/>
    </source>
</evidence>
<keyword evidence="8" id="KW-0472">Membrane</keyword>
<dbReference type="GO" id="GO:0005524">
    <property type="term" value="F:ATP binding"/>
    <property type="evidence" value="ECO:0007669"/>
    <property type="project" value="UniProtKB-UniRule"/>
</dbReference>
<feature type="binding site" evidence="6">
    <location>
        <position position="124"/>
    </location>
    <ligand>
        <name>ATP</name>
        <dbReference type="ChEBI" id="CHEBI:30616"/>
    </ligand>
</feature>
<evidence type="ECO:0000256" key="7">
    <source>
        <dbReference type="RuleBase" id="RU000304"/>
    </source>
</evidence>
<keyword evidence="2" id="KW-0808">Transferase</keyword>
<keyword evidence="8" id="KW-0812">Transmembrane</keyword>
<dbReference type="SUPFAM" id="SSF56112">
    <property type="entry name" value="Protein kinase-like (PK-like)"/>
    <property type="match status" value="1"/>
</dbReference>
<reference evidence="10" key="1">
    <citation type="submission" date="2019-10" db="EMBL/GenBank/DDBJ databases">
        <authorList>
            <person name="Zhang R."/>
            <person name="Pan Y."/>
            <person name="Wang J."/>
            <person name="Ma R."/>
            <person name="Yu S."/>
        </authorList>
    </citation>
    <scope>NUCLEOTIDE SEQUENCE</scope>
    <source>
        <strain evidence="10">LA-IB0</strain>
        <tissue evidence="10">Leaf</tissue>
    </source>
</reference>
<dbReference type="InterPro" id="IPR011009">
    <property type="entry name" value="Kinase-like_dom_sf"/>
</dbReference>
<feature type="domain" description="Protein kinase" evidence="9">
    <location>
        <begin position="96"/>
        <end position="403"/>
    </location>
</feature>
<dbReference type="PROSITE" id="PS00108">
    <property type="entry name" value="PROTEIN_KINASE_ST"/>
    <property type="match status" value="1"/>
</dbReference>
<evidence type="ECO:0000259" key="9">
    <source>
        <dbReference type="PROSITE" id="PS50011"/>
    </source>
</evidence>
<comment type="similarity">
    <text evidence="7">Belongs to the protein kinase superfamily.</text>
</comment>
<evidence type="ECO:0000256" key="3">
    <source>
        <dbReference type="ARBA" id="ARBA00022741"/>
    </source>
</evidence>
<sequence>MGAENNNDGDEYYYYKYKKKEVMVLGTVLVFASVAVASLLLAFTYYCYLRYKLSKRKAGGINYEEKASDFANIQVATERGLQVFTFKQLHSATGGFAKSNVIGHGAFGLVYRGVLQNGRKVAVKLMDQAGKQGVDEFTAEVELLGRLRSPYLLSLIGYCSVTNRKLLVYEFMANGGLQEHLYPTSGNRTVCSNLNWETRLRIALEAARGLEYLHEHISPPVIHRDFKSSNILLNKNFHAKVSDFGLAKVGSEKAGGHVSTRVLGTQGYVAPEYALTGHLTTKSDVYSYGVVLLELLTGRVPVDMKRPQGEGVLVSWRFLMSRFLGRSCMEVGVPEAAVLLAALGSAIDEDRDKVGEIMDPALEGQYSMKEVIQVAAIAAMCVQPEADYRPLMADVVQSLVPLVKIHRPSKAVQRFISFLGTWNVEEVFDNPYLPI</sequence>
<evidence type="ECO:0000256" key="2">
    <source>
        <dbReference type="ARBA" id="ARBA00022679"/>
    </source>
</evidence>
<dbReference type="PROSITE" id="PS50011">
    <property type="entry name" value="PROTEIN_KINASE_DOM"/>
    <property type="match status" value="1"/>
</dbReference>
<dbReference type="Gene3D" id="3.30.200.20">
    <property type="entry name" value="Phosphorylase Kinase, domain 1"/>
    <property type="match status" value="1"/>
</dbReference>